<keyword evidence="1" id="KW-0820">tRNA-binding</keyword>
<name>A0A0W8E637_9ZZZZ</name>
<dbReference type="GO" id="GO:0000049">
    <property type="term" value="F:tRNA binding"/>
    <property type="evidence" value="ECO:0007669"/>
    <property type="project" value="UniProtKB-KW"/>
</dbReference>
<keyword evidence="2" id="KW-0699">rRNA-binding</keyword>
<dbReference type="PANTHER" id="PTHR15239:SF6">
    <property type="entry name" value="RIBOSOME QUALITY CONTROL COMPLEX SUBUNIT NEMF"/>
    <property type="match status" value="1"/>
</dbReference>
<dbReference type="SUPFAM" id="SSF46946">
    <property type="entry name" value="S13-like H2TH domain"/>
    <property type="match status" value="1"/>
</dbReference>
<proteinExistence type="inferred from homology"/>
<feature type="domain" description="NFACT RNA-binding" evidence="5">
    <location>
        <begin position="461"/>
        <end position="557"/>
    </location>
</feature>
<sequence length="591" mass="68356">MPFDGIAIKAVTEELNSSLLDARIDKIHQPEKDELLLTTRHPKFGTHRLLISANARWSRMHMTEARKTNPKVPPSFCMLLRKYLEGGKIKSIRQVDFERIVHIDIEALDEFREWKSKILVCEFMGRHSNIILINPENRIILDGIKRYGSDLSSFREVLPGKEYIDPPSQDKLNPLDIDYEALVQKIWEQDSNIILSSALFQSCTGISPFLAKEICMSVGLDPNIPVEECGEYELTAIFRRLKALLIDVGKGQTQPTVIYNENRPVEFCPYNPASGTYKTFDSFNIACDTFYTSKLDYLRLESMKTNLSRNIKTILDKAYKKLFFQTGDLSNAEENEKYRIWGELITAYSYQFSKGDTLAVLNDFYTEEQVSIELDPRYTPMQNAQKYFKIYNKSRKAIKHLEGLMNRNREEIDYLESILVAIQQAESPDEIDEIIEELENENYVKGQIKRRSRPNRSIPRRFISSDGMEILVGRNNRQNDILSIKMAERTDLWLHTKNIPGTHVIIKLPRQIKSIQDMPDATLEESALLAAHFSKAEQSEKVEVDYTFRSNVKKPGGARPGMVIYENYWTILVNPQEERIKKLLEAEIKET</sequence>
<dbReference type="Pfam" id="PF05833">
    <property type="entry name" value="NFACT_N"/>
    <property type="match status" value="1"/>
</dbReference>
<accession>A0A0W8E637</accession>
<dbReference type="AlphaFoldDB" id="A0A0W8E637"/>
<keyword evidence="3" id="KW-0694">RNA-binding</keyword>
<evidence type="ECO:0000313" key="6">
    <source>
        <dbReference type="EMBL" id="KUG03827.1"/>
    </source>
</evidence>
<dbReference type="HAMAP" id="MF_00844_B">
    <property type="entry name" value="RqcH_B"/>
    <property type="match status" value="1"/>
</dbReference>
<reference evidence="6" key="1">
    <citation type="journal article" date="2015" name="Proc. Natl. Acad. Sci. U.S.A.">
        <title>Networks of energetic and metabolic interactions define dynamics in microbial communities.</title>
        <authorList>
            <person name="Embree M."/>
            <person name="Liu J.K."/>
            <person name="Al-Bassam M.M."/>
            <person name="Zengler K."/>
        </authorList>
    </citation>
    <scope>NUCLEOTIDE SEQUENCE</scope>
</reference>
<dbReference type="GO" id="GO:1990112">
    <property type="term" value="C:RQC complex"/>
    <property type="evidence" value="ECO:0007669"/>
    <property type="project" value="TreeGrafter"/>
</dbReference>
<dbReference type="InterPro" id="IPR010979">
    <property type="entry name" value="Ribosomal_uS13-like_H2TH"/>
</dbReference>
<dbReference type="GO" id="GO:0043023">
    <property type="term" value="F:ribosomal large subunit binding"/>
    <property type="evidence" value="ECO:0007669"/>
    <property type="project" value="TreeGrafter"/>
</dbReference>
<dbReference type="FunFam" id="2.30.310.10:FF:000004">
    <property type="entry name" value="Fibronectin-binding protein A"/>
    <property type="match status" value="1"/>
</dbReference>
<dbReference type="InterPro" id="IPR051608">
    <property type="entry name" value="RQC_Subunit_NEMF"/>
</dbReference>
<comment type="caution">
    <text evidence="6">The sequence shown here is derived from an EMBL/GenBank/DDBJ whole genome shotgun (WGS) entry which is preliminary data.</text>
</comment>
<evidence type="ECO:0000256" key="3">
    <source>
        <dbReference type="ARBA" id="ARBA00022884"/>
    </source>
</evidence>
<dbReference type="Pfam" id="PF05670">
    <property type="entry name" value="NFACT-R_1"/>
    <property type="match status" value="1"/>
</dbReference>
<organism evidence="6">
    <name type="scientific">hydrocarbon metagenome</name>
    <dbReference type="NCBI Taxonomy" id="938273"/>
    <lineage>
        <taxon>unclassified sequences</taxon>
        <taxon>metagenomes</taxon>
        <taxon>ecological metagenomes</taxon>
    </lineage>
</organism>
<dbReference type="EMBL" id="LNQE01001867">
    <property type="protein sequence ID" value="KUG03827.1"/>
    <property type="molecule type" value="Genomic_DNA"/>
</dbReference>
<evidence type="ECO:0000259" key="5">
    <source>
        <dbReference type="Pfam" id="PF05670"/>
    </source>
</evidence>
<protein>
    <submittedName>
        <fullName evidence="6">Fibronectin/fibrinogen-binding protein</fullName>
    </submittedName>
</protein>
<dbReference type="PANTHER" id="PTHR15239">
    <property type="entry name" value="NUCLEAR EXPORT MEDIATOR FACTOR NEMF"/>
    <property type="match status" value="1"/>
</dbReference>
<evidence type="ECO:0000256" key="4">
    <source>
        <dbReference type="ARBA" id="ARBA00022917"/>
    </source>
</evidence>
<dbReference type="InterPro" id="IPR008532">
    <property type="entry name" value="NFACT_RNA-bd"/>
</dbReference>
<dbReference type="GO" id="GO:0072344">
    <property type="term" value="P:rescue of stalled ribosome"/>
    <property type="evidence" value="ECO:0007669"/>
    <property type="project" value="InterPro"/>
</dbReference>
<dbReference type="GO" id="GO:0019843">
    <property type="term" value="F:rRNA binding"/>
    <property type="evidence" value="ECO:0007669"/>
    <property type="project" value="UniProtKB-KW"/>
</dbReference>
<dbReference type="Gene3D" id="2.30.310.10">
    <property type="entry name" value="ibrinogen binding protein from staphylococcus aureus domain"/>
    <property type="match status" value="1"/>
</dbReference>
<dbReference type="Gene3D" id="1.10.8.50">
    <property type="match status" value="1"/>
</dbReference>
<dbReference type="InterPro" id="IPR043682">
    <property type="entry name" value="RqcH_bacterial"/>
</dbReference>
<gene>
    <name evidence="6" type="ORF">ASZ90_018789</name>
</gene>
<evidence type="ECO:0000256" key="2">
    <source>
        <dbReference type="ARBA" id="ARBA00022730"/>
    </source>
</evidence>
<keyword evidence="4" id="KW-0648">Protein biosynthesis</keyword>
<evidence type="ECO:0000256" key="1">
    <source>
        <dbReference type="ARBA" id="ARBA00022555"/>
    </source>
</evidence>